<name>A0ACC0CMC9_9PEZI</name>
<accession>A0ACC0CMC9</accession>
<keyword evidence="1" id="KW-0378">Hydrolase</keyword>
<evidence type="ECO:0000313" key="2">
    <source>
        <dbReference type="Proteomes" id="UP001497680"/>
    </source>
</evidence>
<dbReference type="EMBL" id="MU394392">
    <property type="protein sequence ID" value="KAI6081555.1"/>
    <property type="molecule type" value="Genomic_DNA"/>
</dbReference>
<proteinExistence type="predicted"/>
<keyword evidence="2" id="KW-1185">Reference proteome</keyword>
<comment type="caution">
    <text evidence="1">The sequence shown here is derived from an EMBL/GenBank/DDBJ whole genome shotgun (WGS) entry which is preliminary data.</text>
</comment>
<organism evidence="1 2">
    <name type="scientific">Hypoxylon rubiginosum</name>
    <dbReference type="NCBI Taxonomy" id="110542"/>
    <lineage>
        <taxon>Eukaryota</taxon>
        <taxon>Fungi</taxon>
        <taxon>Dikarya</taxon>
        <taxon>Ascomycota</taxon>
        <taxon>Pezizomycotina</taxon>
        <taxon>Sordariomycetes</taxon>
        <taxon>Xylariomycetidae</taxon>
        <taxon>Xylariales</taxon>
        <taxon>Hypoxylaceae</taxon>
        <taxon>Hypoxylon</taxon>
    </lineage>
</organism>
<gene>
    <name evidence="1" type="ORF">F4821DRAFT_24753</name>
</gene>
<dbReference type="Proteomes" id="UP001497680">
    <property type="component" value="Unassembled WGS sequence"/>
</dbReference>
<reference evidence="1 2" key="1">
    <citation type="journal article" date="2022" name="New Phytol.">
        <title>Ecological generalism drives hyperdiversity of secondary metabolite gene clusters in xylarialean endophytes.</title>
        <authorList>
            <person name="Franco M.E.E."/>
            <person name="Wisecaver J.H."/>
            <person name="Arnold A.E."/>
            <person name="Ju Y.M."/>
            <person name="Slot J.C."/>
            <person name="Ahrendt S."/>
            <person name="Moore L.P."/>
            <person name="Eastman K.E."/>
            <person name="Scott K."/>
            <person name="Konkel Z."/>
            <person name="Mondo S.J."/>
            <person name="Kuo A."/>
            <person name="Hayes R.D."/>
            <person name="Haridas S."/>
            <person name="Andreopoulos B."/>
            <person name="Riley R."/>
            <person name="LaButti K."/>
            <person name="Pangilinan J."/>
            <person name="Lipzen A."/>
            <person name="Amirebrahimi M."/>
            <person name="Yan J."/>
            <person name="Adam C."/>
            <person name="Keymanesh K."/>
            <person name="Ng V."/>
            <person name="Louie K."/>
            <person name="Northen T."/>
            <person name="Drula E."/>
            <person name="Henrissat B."/>
            <person name="Hsieh H.M."/>
            <person name="Youens-Clark K."/>
            <person name="Lutzoni F."/>
            <person name="Miadlikowska J."/>
            <person name="Eastwood D.C."/>
            <person name="Hamelin R.C."/>
            <person name="Grigoriev I.V."/>
            <person name="U'Ren J.M."/>
        </authorList>
    </citation>
    <scope>NUCLEOTIDE SEQUENCE [LARGE SCALE GENOMIC DNA]</scope>
    <source>
        <strain evidence="1 2">ER1909</strain>
    </source>
</reference>
<sequence>MAPSVIDSSANLTAEHEIKPVSSAIHPDFIDRSDADFLEYYNKHIAPRPVTHGVTIKQMRENPEKYTSEWARDYSGEPFVKDIELTADDGHVFTARIYNPDEKTSPFGSGPYPIYINFHGGGWTFGGLTSDAEICMAIRNRLGIMVMDVDYRLAPENAFGKGAEDAWAAIRWVHKSGSTINARGDSIAIGGISAGAHISATMQQLARDAGIPLKLAVLGVPAVIYEGDWEKASDSPYASMIENEFAPCLNWKRMDYFRHHYMPKNAAEKAAFDALPMCYRSPLYGKLEGVCDTFLCTAGLDPLRDEGEAYG</sequence>
<evidence type="ECO:0000313" key="1">
    <source>
        <dbReference type="EMBL" id="KAI6081555.1"/>
    </source>
</evidence>
<protein>
    <submittedName>
        <fullName evidence="1">Alpha/Beta hydrolase protein</fullName>
    </submittedName>
</protein>